<sequence length="98" mass="11573">MNSFRYCPKVTYRLHIEVSRLLAVCLHRHENSAKPRTPRVISDQAPSLLRNVPHAREESYNYKTISKEFSQTARRKHRNVISIARDSRYIEKCFTEVA</sequence>
<dbReference type="EMBL" id="JAWDGP010002302">
    <property type="protein sequence ID" value="KAK3784203.1"/>
    <property type="molecule type" value="Genomic_DNA"/>
</dbReference>
<dbReference type="AlphaFoldDB" id="A0AAE1AAV8"/>
<name>A0AAE1AAV8_9GAST</name>
<keyword evidence="2" id="KW-1185">Reference proteome</keyword>
<reference evidence="1" key="1">
    <citation type="journal article" date="2023" name="G3 (Bethesda)">
        <title>A reference genome for the long-term kleptoplast-retaining sea slug Elysia crispata morphotype clarki.</title>
        <authorList>
            <person name="Eastman K.E."/>
            <person name="Pendleton A.L."/>
            <person name="Shaikh M.A."/>
            <person name="Suttiyut T."/>
            <person name="Ogas R."/>
            <person name="Tomko P."/>
            <person name="Gavelis G."/>
            <person name="Widhalm J.R."/>
            <person name="Wisecaver J.H."/>
        </authorList>
    </citation>
    <scope>NUCLEOTIDE SEQUENCE</scope>
    <source>
        <strain evidence="1">ECLA1</strain>
    </source>
</reference>
<dbReference type="Proteomes" id="UP001283361">
    <property type="component" value="Unassembled WGS sequence"/>
</dbReference>
<comment type="caution">
    <text evidence="1">The sequence shown here is derived from an EMBL/GenBank/DDBJ whole genome shotgun (WGS) entry which is preliminary data.</text>
</comment>
<evidence type="ECO:0000313" key="2">
    <source>
        <dbReference type="Proteomes" id="UP001283361"/>
    </source>
</evidence>
<evidence type="ECO:0000313" key="1">
    <source>
        <dbReference type="EMBL" id="KAK3784203.1"/>
    </source>
</evidence>
<accession>A0AAE1AAV8</accession>
<organism evidence="1 2">
    <name type="scientific">Elysia crispata</name>
    <name type="common">lettuce slug</name>
    <dbReference type="NCBI Taxonomy" id="231223"/>
    <lineage>
        <taxon>Eukaryota</taxon>
        <taxon>Metazoa</taxon>
        <taxon>Spiralia</taxon>
        <taxon>Lophotrochozoa</taxon>
        <taxon>Mollusca</taxon>
        <taxon>Gastropoda</taxon>
        <taxon>Heterobranchia</taxon>
        <taxon>Euthyneura</taxon>
        <taxon>Panpulmonata</taxon>
        <taxon>Sacoglossa</taxon>
        <taxon>Placobranchoidea</taxon>
        <taxon>Plakobranchidae</taxon>
        <taxon>Elysia</taxon>
    </lineage>
</organism>
<proteinExistence type="predicted"/>
<gene>
    <name evidence="1" type="ORF">RRG08_001511</name>
</gene>
<protein>
    <submittedName>
        <fullName evidence="1">Uncharacterized protein</fullName>
    </submittedName>
</protein>